<dbReference type="GO" id="GO:0007059">
    <property type="term" value="P:chromosome segregation"/>
    <property type="evidence" value="ECO:0007669"/>
    <property type="project" value="UniProtKB-UniRule"/>
</dbReference>
<evidence type="ECO:0000259" key="13">
    <source>
        <dbReference type="PROSITE" id="PS51900"/>
    </source>
</evidence>
<dbReference type="PANTHER" id="PTHR30349">
    <property type="entry name" value="PHAGE INTEGRASE-RELATED"/>
    <property type="match status" value="1"/>
</dbReference>
<sequence length="301" mass="33849">MNDIDAGLIDEFIDALWLVDGLAKNTLAGYRSDLQLFAFWLAPRATTLRAANEAAINDYLAHLHAREGGIKATSQRRLMASLKRFYRWLLDQGRMQADPLRNIERPKPIQRFPKTLAERQVTDLLDAPDINTAIGLRDRAMLELLYATGLRVSELIGLRLFELSLNDNVVRVLGKGSKERLVPLGEVAADWLARYLAGARGDLLGVHVSDAIFITARGAGMTRQMFWVLIKKYALHAGIPSQRISPHVLRHAFATHLLNHGADLRVVQLLLGHADISTTQIYTHVARERLKQLHHQHHPRG</sequence>
<keyword evidence="15" id="KW-1185">Reference proteome</keyword>
<dbReference type="InterPro" id="IPR050090">
    <property type="entry name" value="Tyrosine_recombinase_XerCD"/>
</dbReference>
<evidence type="ECO:0000256" key="9">
    <source>
        <dbReference type="ARBA" id="ARBA00023172"/>
    </source>
</evidence>
<dbReference type="PROSITE" id="PS51900">
    <property type="entry name" value="CB"/>
    <property type="match status" value="1"/>
</dbReference>
<keyword evidence="5 11" id="KW-0132">Cell division</keyword>
<comment type="similarity">
    <text evidence="2 11">Belongs to the 'phage' integrase family. XerD subfamily.</text>
</comment>
<dbReference type="Gene3D" id="1.10.150.130">
    <property type="match status" value="1"/>
</dbReference>
<accession>A0A0C5J286</accession>
<dbReference type="InterPro" id="IPR010998">
    <property type="entry name" value="Integrase_recombinase_N"/>
</dbReference>
<feature type="domain" description="Tyr recombinase" evidence="12">
    <location>
        <begin position="111"/>
        <end position="295"/>
    </location>
</feature>
<proteinExistence type="inferred from homology"/>
<dbReference type="SUPFAM" id="SSF47823">
    <property type="entry name" value="lambda integrase-like, N-terminal domain"/>
    <property type="match status" value="1"/>
</dbReference>
<dbReference type="NCBIfam" id="NF001399">
    <property type="entry name" value="PRK00283.1"/>
    <property type="match status" value="1"/>
</dbReference>
<feature type="active site" description="O-(3'-phospho-DNA)-tyrosine intermediate" evidence="11">
    <location>
        <position position="282"/>
    </location>
</feature>
<dbReference type="NCBIfam" id="TIGR02225">
    <property type="entry name" value="recomb_XerD"/>
    <property type="match status" value="1"/>
</dbReference>
<evidence type="ECO:0000259" key="12">
    <source>
        <dbReference type="PROSITE" id="PS51898"/>
    </source>
</evidence>
<evidence type="ECO:0000256" key="6">
    <source>
        <dbReference type="ARBA" id="ARBA00022829"/>
    </source>
</evidence>
<comment type="subcellular location">
    <subcellularLocation>
        <location evidence="1 11">Cytoplasm</location>
    </subcellularLocation>
</comment>
<dbReference type="SUPFAM" id="SSF56349">
    <property type="entry name" value="DNA breaking-rejoining enzymes"/>
    <property type="match status" value="1"/>
</dbReference>
<dbReference type="RefSeq" id="WP_202635259.1">
    <property type="nucleotide sequence ID" value="NZ_CP010554.1"/>
</dbReference>
<gene>
    <name evidence="11" type="primary">xerD</name>
    <name evidence="14" type="ORF">PG1C_13360</name>
</gene>
<dbReference type="HAMAP" id="MF_01808">
    <property type="entry name" value="Recomb_XerC_XerD"/>
    <property type="match status" value="1"/>
</dbReference>
<dbReference type="GO" id="GO:0003677">
    <property type="term" value="F:DNA binding"/>
    <property type="evidence" value="ECO:0007669"/>
    <property type="project" value="UniProtKB-UniRule"/>
</dbReference>
<dbReference type="InterPro" id="IPR023009">
    <property type="entry name" value="Tyrosine_recombinase_XerC/XerD"/>
</dbReference>
<keyword evidence="10 11" id="KW-0131">Cell cycle</keyword>
<keyword evidence="4 11" id="KW-0963">Cytoplasm</keyword>
<feature type="active site" evidence="11">
    <location>
        <position position="175"/>
    </location>
</feature>
<dbReference type="PANTHER" id="PTHR30349:SF90">
    <property type="entry name" value="TYROSINE RECOMBINASE XERD"/>
    <property type="match status" value="1"/>
</dbReference>
<name>A0A0C5J286_9PROT</name>
<dbReference type="InterPro" id="IPR011010">
    <property type="entry name" value="DNA_brk_join_enz"/>
</dbReference>
<keyword evidence="8 11" id="KW-0238">DNA-binding</keyword>
<dbReference type="GO" id="GO:0051301">
    <property type="term" value="P:cell division"/>
    <property type="evidence" value="ECO:0007669"/>
    <property type="project" value="UniProtKB-KW"/>
</dbReference>
<feature type="active site" evidence="11">
    <location>
        <position position="250"/>
    </location>
</feature>
<dbReference type="InterPro" id="IPR044068">
    <property type="entry name" value="CB"/>
</dbReference>
<dbReference type="GO" id="GO:0006313">
    <property type="term" value="P:DNA transposition"/>
    <property type="evidence" value="ECO:0007669"/>
    <property type="project" value="UniProtKB-UniRule"/>
</dbReference>
<evidence type="ECO:0000256" key="8">
    <source>
        <dbReference type="ARBA" id="ARBA00023125"/>
    </source>
</evidence>
<keyword evidence="6 11" id="KW-0159">Chromosome partition</keyword>
<dbReference type="InterPro" id="IPR002104">
    <property type="entry name" value="Integrase_catalytic"/>
</dbReference>
<dbReference type="PATRIC" id="fig|1565605.3.peg.2828"/>
<evidence type="ECO:0000313" key="14">
    <source>
        <dbReference type="EMBL" id="AJP49152.1"/>
    </source>
</evidence>
<dbReference type="InterPro" id="IPR011932">
    <property type="entry name" value="Recomb_XerD"/>
</dbReference>
<organism evidence="14 15">
    <name type="scientific">Rugosibacter aromaticivorans</name>
    <dbReference type="NCBI Taxonomy" id="1565605"/>
    <lineage>
        <taxon>Bacteria</taxon>
        <taxon>Pseudomonadati</taxon>
        <taxon>Pseudomonadota</taxon>
        <taxon>Betaproteobacteria</taxon>
        <taxon>Nitrosomonadales</taxon>
        <taxon>Sterolibacteriaceae</taxon>
        <taxon>Rugosibacter</taxon>
    </lineage>
</organism>
<dbReference type="InterPro" id="IPR004107">
    <property type="entry name" value="Integrase_SAM-like_N"/>
</dbReference>
<dbReference type="Proteomes" id="UP000061603">
    <property type="component" value="Chromosome"/>
</dbReference>
<dbReference type="KEGG" id="rbu:PG1C_13360"/>
<feature type="domain" description="Core-binding (CB)" evidence="13">
    <location>
        <begin position="3"/>
        <end position="90"/>
    </location>
</feature>
<evidence type="ECO:0000256" key="5">
    <source>
        <dbReference type="ARBA" id="ARBA00022618"/>
    </source>
</evidence>
<dbReference type="GO" id="GO:0005737">
    <property type="term" value="C:cytoplasm"/>
    <property type="evidence" value="ECO:0007669"/>
    <property type="project" value="UniProtKB-SubCell"/>
</dbReference>
<dbReference type="HOGENOM" id="CLU_027562_9_0_4"/>
<evidence type="ECO:0000256" key="10">
    <source>
        <dbReference type="ARBA" id="ARBA00023306"/>
    </source>
</evidence>
<comment type="subunit">
    <text evidence="11">Forms a cyclic heterotetrameric complex composed of two molecules of XerC and two molecules of XerD.</text>
</comment>
<feature type="active site" evidence="11">
    <location>
        <position position="247"/>
    </location>
</feature>
<dbReference type="Pfam" id="PF00589">
    <property type="entry name" value="Phage_integrase"/>
    <property type="match status" value="1"/>
</dbReference>
<evidence type="ECO:0000256" key="11">
    <source>
        <dbReference type="HAMAP-Rule" id="MF_01807"/>
    </source>
</evidence>
<keyword evidence="7 11" id="KW-0229">DNA integration</keyword>
<dbReference type="AlphaFoldDB" id="A0A0C5J286"/>
<reference evidence="14 15" key="1">
    <citation type="journal article" date="2015" name="Genome Announc.">
        <title>Complete Genome Sequence of a Novel Bacterium within the Family Rhodocyclaceae That Degrades Polycyclic Aromatic Hydrocarbons.</title>
        <authorList>
            <person name="Singleton D.R."/>
            <person name="Dickey A.N."/>
            <person name="Scholl E.H."/>
            <person name="Wright F.A."/>
            <person name="Aitken M.D."/>
        </authorList>
    </citation>
    <scope>NUCLEOTIDE SEQUENCE [LARGE SCALE GENOMIC DNA]</scope>
    <source>
        <strain evidence="15">PG1-Ca6</strain>
    </source>
</reference>
<dbReference type="STRING" id="1565605.PG1C_13360"/>
<keyword evidence="9 11" id="KW-0233">DNA recombination</keyword>
<dbReference type="GO" id="GO:0009037">
    <property type="term" value="F:tyrosine-based site-specific recombinase activity"/>
    <property type="evidence" value="ECO:0007669"/>
    <property type="project" value="UniProtKB-UniRule"/>
</dbReference>
<dbReference type="HAMAP" id="MF_01807">
    <property type="entry name" value="Recomb_XerD"/>
    <property type="match status" value="1"/>
</dbReference>
<feature type="active site" evidence="11">
    <location>
        <position position="151"/>
    </location>
</feature>
<feature type="active site" evidence="11">
    <location>
        <position position="273"/>
    </location>
</feature>
<evidence type="ECO:0000256" key="2">
    <source>
        <dbReference type="ARBA" id="ARBA00010450"/>
    </source>
</evidence>
<dbReference type="CDD" id="cd00798">
    <property type="entry name" value="INT_XerDC_C"/>
    <property type="match status" value="1"/>
</dbReference>
<evidence type="ECO:0000256" key="1">
    <source>
        <dbReference type="ARBA" id="ARBA00004496"/>
    </source>
</evidence>
<dbReference type="Gene3D" id="1.10.443.10">
    <property type="entry name" value="Intergrase catalytic core"/>
    <property type="match status" value="1"/>
</dbReference>
<evidence type="ECO:0000256" key="3">
    <source>
        <dbReference type="ARBA" id="ARBA00015810"/>
    </source>
</evidence>
<evidence type="ECO:0000313" key="15">
    <source>
        <dbReference type="Proteomes" id="UP000061603"/>
    </source>
</evidence>
<dbReference type="EMBL" id="CP010554">
    <property type="protein sequence ID" value="AJP49152.1"/>
    <property type="molecule type" value="Genomic_DNA"/>
</dbReference>
<dbReference type="InterPro" id="IPR013762">
    <property type="entry name" value="Integrase-like_cat_sf"/>
</dbReference>
<dbReference type="Pfam" id="PF02899">
    <property type="entry name" value="Phage_int_SAM_1"/>
    <property type="match status" value="1"/>
</dbReference>
<dbReference type="PROSITE" id="PS51898">
    <property type="entry name" value="TYR_RECOMBINASE"/>
    <property type="match status" value="1"/>
</dbReference>
<evidence type="ECO:0000256" key="4">
    <source>
        <dbReference type="ARBA" id="ARBA00022490"/>
    </source>
</evidence>
<comment type="function">
    <text evidence="11">Site-specific tyrosine recombinase, which acts by catalyzing the cutting and rejoining of the recombining DNA molecules. The XerC-XerD complex is essential to convert dimers of the bacterial chromosome into monomers to permit their segregation at cell division. It also contributes to the segregational stability of plasmids.</text>
</comment>
<evidence type="ECO:0000256" key="7">
    <source>
        <dbReference type="ARBA" id="ARBA00022908"/>
    </source>
</evidence>
<protein>
    <recommendedName>
        <fullName evidence="3 11">Tyrosine recombinase XerD</fullName>
    </recommendedName>
</protein>